<evidence type="ECO:0000256" key="3">
    <source>
        <dbReference type="ARBA" id="ARBA00022741"/>
    </source>
</evidence>
<dbReference type="InterPro" id="IPR014001">
    <property type="entry name" value="Helicase_ATP-bd"/>
</dbReference>
<dbReference type="FunFam" id="3.40.50.300:FF:000108">
    <property type="entry name" value="ATP-dependent RNA helicase RhlE"/>
    <property type="match status" value="1"/>
</dbReference>
<feature type="domain" description="Helicase C-terminal" evidence="14">
    <location>
        <begin position="247"/>
        <end position="410"/>
    </location>
</feature>
<dbReference type="Proteomes" id="UP000190541">
    <property type="component" value="Unassembled WGS sequence"/>
</dbReference>
<evidence type="ECO:0000256" key="11">
    <source>
        <dbReference type="RuleBase" id="RU000492"/>
    </source>
</evidence>
<dbReference type="PROSITE" id="PS00039">
    <property type="entry name" value="DEAD_ATP_HELICASE"/>
    <property type="match status" value="1"/>
</dbReference>
<keyword evidence="2" id="KW-0963">Cytoplasm</keyword>
<dbReference type="InterPro" id="IPR014014">
    <property type="entry name" value="RNA_helicase_DEAD_Q_motif"/>
</dbReference>
<feature type="compositionally biased region" description="Basic residues" evidence="12">
    <location>
        <begin position="428"/>
        <end position="438"/>
    </location>
</feature>
<feature type="domain" description="Helicase ATP-binding" evidence="13">
    <location>
        <begin position="62"/>
        <end position="236"/>
    </location>
</feature>
<evidence type="ECO:0000256" key="10">
    <source>
        <dbReference type="PROSITE-ProRule" id="PRU00552"/>
    </source>
</evidence>
<dbReference type="Gene3D" id="3.40.50.300">
    <property type="entry name" value="P-loop containing nucleotide triphosphate hydrolases"/>
    <property type="match status" value="2"/>
</dbReference>
<dbReference type="GO" id="GO:0005524">
    <property type="term" value="F:ATP binding"/>
    <property type="evidence" value="ECO:0007669"/>
    <property type="project" value="UniProtKB-KW"/>
</dbReference>
<dbReference type="GO" id="GO:0003724">
    <property type="term" value="F:RNA helicase activity"/>
    <property type="evidence" value="ECO:0007669"/>
    <property type="project" value="UniProtKB-EC"/>
</dbReference>
<dbReference type="SUPFAM" id="SSF52540">
    <property type="entry name" value="P-loop containing nucleoside triphosphate hydrolases"/>
    <property type="match status" value="1"/>
</dbReference>
<sequence>MSYLCDFRSINRIQREGWCCYAFNTFNTNNLQFSSFNLSEPILTALEKAGYHTPTPIQAQAIPIIMRKRDVLACAQTGTGKTASFALPLIQLLLDHRMHRAAGPQVLILAPTRELAIQIGENIDGYAALTPVKHAVIFGGVSINNQISMLRKHPEILVATPGRLLDLLNQRAVSLSSIAYLVLDEADRMLDMGFIKDIKKIIGLIPTTRQTLLFSATMPKNIEDFAQSILTNPERITVTPVSSTAEKIDQLVFPVAKADKIGLLAHLIKQEKTGYILVFSRTKHGADKIARKLNQTGITAEAIHGNKSQQARQKALSRFKTGAIKVLVATDIAARGIDVDNLHLVINYDLPNEPETYVHRIGRTGRAGASGRAWSFCDVDEREYLWQIQRLINKEIDRKDDHPFPADGMLSYIQPKPQRQVASATSAPKKRKKKRKNKPAVSAA</sequence>
<keyword evidence="4 11" id="KW-0378">Hydrolase</keyword>
<evidence type="ECO:0000256" key="8">
    <source>
        <dbReference type="ARBA" id="ARBA00047984"/>
    </source>
</evidence>
<comment type="catalytic activity">
    <reaction evidence="8">
        <text>ATP + H2O = ADP + phosphate + H(+)</text>
        <dbReference type="Rhea" id="RHEA:13065"/>
        <dbReference type="ChEBI" id="CHEBI:15377"/>
        <dbReference type="ChEBI" id="CHEBI:15378"/>
        <dbReference type="ChEBI" id="CHEBI:30616"/>
        <dbReference type="ChEBI" id="CHEBI:43474"/>
        <dbReference type="ChEBI" id="CHEBI:456216"/>
        <dbReference type="EC" id="3.6.4.13"/>
    </reaction>
</comment>
<dbReference type="SMART" id="SM00487">
    <property type="entry name" value="DEXDc"/>
    <property type="match status" value="1"/>
</dbReference>
<dbReference type="InterPro" id="IPR027417">
    <property type="entry name" value="P-loop_NTPase"/>
</dbReference>
<evidence type="ECO:0000256" key="9">
    <source>
        <dbReference type="ARBA" id="ARBA00074363"/>
    </source>
</evidence>
<protein>
    <recommendedName>
        <fullName evidence="9">DEAD-box ATP-dependent RNA helicase RhpA</fullName>
        <ecNumber evidence="1">3.6.4.13</ecNumber>
    </recommendedName>
</protein>
<evidence type="ECO:0000259" key="15">
    <source>
        <dbReference type="PROSITE" id="PS51195"/>
    </source>
</evidence>
<dbReference type="PROSITE" id="PS51194">
    <property type="entry name" value="HELICASE_CTER"/>
    <property type="match status" value="1"/>
</dbReference>
<evidence type="ECO:0000313" key="16">
    <source>
        <dbReference type="EMBL" id="SKB28615.1"/>
    </source>
</evidence>
<dbReference type="GO" id="GO:0005829">
    <property type="term" value="C:cytosol"/>
    <property type="evidence" value="ECO:0007669"/>
    <property type="project" value="TreeGrafter"/>
</dbReference>
<dbReference type="EMBL" id="FUYS01000001">
    <property type="protein sequence ID" value="SKB28615.1"/>
    <property type="molecule type" value="Genomic_DNA"/>
</dbReference>
<dbReference type="Pfam" id="PF00270">
    <property type="entry name" value="DEAD"/>
    <property type="match status" value="1"/>
</dbReference>
<evidence type="ECO:0000256" key="2">
    <source>
        <dbReference type="ARBA" id="ARBA00022490"/>
    </source>
</evidence>
<evidence type="ECO:0000313" key="17">
    <source>
        <dbReference type="Proteomes" id="UP000190541"/>
    </source>
</evidence>
<keyword evidence="17" id="KW-1185">Reference proteome</keyword>
<feature type="short sequence motif" description="Q motif" evidence="10">
    <location>
        <begin position="31"/>
        <end position="59"/>
    </location>
</feature>
<dbReference type="GO" id="GO:0009266">
    <property type="term" value="P:response to temperature stimulus"/>
    <property type="evidence" value="ECO:0007669"/>
    <property type="project" value="UniProtKB-ARBA"/>
</dbReference>
<dbReference type="PROSITE" id="PS51192">
    <property type="entry name" value="HELICASE_ATP_BIND_1"/>
    <property type="match status" value="1"/>
</dbReference>
<accession>A0A1T5A1A1</accession>
<dbReference type="PANTHER" id="PTHR47959:SF13">
    <property type="entry name" value="ATP-DEPENDENT RNA HELICASE RHLE"/>
    <property type="match status" value="1"/>
</dbReference>
<feature type="region of interest" description="Disordered" evidence="12">
    <location>
        <begin position="398"/>
        <end position="444"/>
    </location>
</feature>
<evidence type="ECO:0000256" key="4">
    <source>
        <dbReference type="ARBA" id="ARBA00022801"/>
    </source>
</evidence>
<dbReference type="AlphaFoldDB" id="A0A1T5A1A1"/>
<evidence type="ECO:0000256" key="7">
    <source>
        <dbReference type="ARBA" id="ARBA00038437"/>
    </source>
</evidence>
<dbReference type="InterPro" id="IPR050079">
    <property type="entry name" value="DEAD_box_RNA_helicase"/>
</dbReference>
<dbReference type="GO" id="GO:0016787">
    <property type="term" value="F:hydrolase activity"/>
    <property type="evidence" value="ECO:0007669"/>
    <property type="project" value="UniProtKB-KW"/>
</dbReference>
<dbReference type="CDD" id="cd18787">
    <property type="entry name" value="SF2_C_DEAD"/>
    <property type="match status" value="1"/>
</dbReference>
<proteinExistence type="inferred from homology"/>
<evidence type="ECO:0000256" key="1">
    <source>
        <dbReference type="ARBA" id="ARBA00012552"/>
    </source>
</evidence>
<dbReference type="EC" id="3.6.4.13" evidence="1"/>
<evidence type="ECO:0000256" key="6">
    <source>
        <dbReference type="ARBA" id="ARBA00022840"/>
    </source>
</evidence>
<organism evidence="16 17">
    <name type="scientific">Parapedobacter luteus</name>
    <dbReference type="NCBI Taxonomy" id="623280"/>
    <lineage>
        <taxon>Bacteria</taxon>
        <taxon>Pseudomonadati</taxon>
        <taxon>Bacteroidota</taxon>
        <taxon>Sphingobacteriia</taxon>
        <taxon>Sphingobacteriales</taxon>
        <taxon>Sphingobacteriaceae</taxon>
        <taxon>Parapedobacter</taxon>
    </lineage>
</organism>
<feature type="domain" description="DEAD-box RNA helicase Q" evidence="15">
    <location>
        <begin position="31"/>
        <end position="59"/>
    </location>
</feature>
<evidence type="ECO:0000259" key="14">
    <source>
        <dbReference type="PROSITE" id="PS51194"/>
    </source>
</evidence>
<dbReference type="Pfam" id="PF00271">
    <property type="entry name" value="Helicase_C"/>
    <property type="match status" value="1"/>
</dbReference>
<dbReference type="GO" id="GO:0003676">
    <property type="term" value="F:nucleic acid binding"/>
    <property type="evidence" value="ECO:0007669"/>
    <property type="project" value="InterPro"/>
</dbReference>
<evidence type="ECO:0000259" key="13">
    <source>
        <dbReference type="PROSITE" id="PS51192"/>
    </source>
</evidence>
<dbReference type="InterPro" id="IPR044742">
    <property type="entry name" value="DEAD/DEAH_RhlB"/>
</dbReference>
<dbReference type="PROSITE" id="PS51195">
    <property type="entry name" value="Q_MOTIF"/>
    <property type="match status" value="1"/>
</dbReference>
<dbReference type="InterPro" id="IPR011545">
    <property type="entry name" value="DEAD/DEAH_box_helicase_dom"/>
</dbReference>
<dbReference type="CDD" id="cd00268">
    <property type="entry name" value="DEADc"/>
    <property type="match status" value="1"/>
</dbReference>
<evidence type="ECO:0000256" key="12">
    <source>
        <dbReference type="SAM" id="MobiDB-lite"/>
    </source>
</evidence>
<name>A0A1T5A1A1_9SPHI</name>
<dbReference type="STRING" id="623280.SAMN05660226_00398"/>
<dbReference type="InterPro" id="IPR000629">
    <property type="entry name" value="RNA-helicase_DEAD-box_CS"/>
</dbReference>
<dbReference type="SMART" id="SM00490">
    <property type="entry name" value="HELICc"/>
    <property type="match status" value="1"/>
</dbReference>
<comment type="similarity">
    <text evidence="7 11">Belongs to the DEAD box helicase family.</text>
</comment>
<dbReference type="GO" id="GO:0042255">
    <property type="term" value="P:ribosome assembly"/>
    <property type="evidence" value="ECO:0007669"/>
    <property type="project" value="UniProtKB-ARBA"/>
</dbReference>
<dbReference type="PANTHER" id="PTHR47959">
    <property type="entry name" value="ATP-DEPENDENT RNA HELICASE RHLE-RELATED"/>
    <property type="match status" value="1"/>
</dbReference>
<keyword evidence="5 11" id="KW-0347">Helicase</keyword>
<reference evidence="16 17" key="1">
    <citation type="submission" date="2017-02" db="EMBL/GenBank/DDBJ databases">
        <authorList>
            <person name="Peterson S.W."/>
        </authorList>
    </citation>
    <scope>NUCLEOTIDE SEQUENCE [LARGE SCALE GENOMIC DNA]</scope>
    <source>
        <strain evidence="16 17">DSM 22899</strain>
    </source>
</reference>
<dbReference type="InterPro" id="IPR001650">
    <property type="entry name" value="Helicase_C-like"/>
</dbReference>
<gene>
    <name evidence="16" type="ORF">SAMN05660226_00398</name>
</gene>
<keyword evidence="6 11" id="KW-0067">ATP-binding</keyword>
<keyword evidence="3 11" id="KW-0547">Nucleotide-binding</keyword>
<evidence type="ECO:0000256" key="5">
    <source>
        <dbReference type="ARBA" id="ARBA00022806"/>
    </source>
</evidence>